<gene>
    <name evidence="1" type="ORF">HFQ381_LOCUS7810</name>
</gene>
<name>A0A820BG33_9BILA</name>
<comment type="caution">
    <text evidence="1">The sequence shown here is derived from an EMBL/GenBank/DDBJ whole genome shotgun (WGS) entry which is preliminary data.</text>
</comment>
<sequence length="153" mass="17408">MKLILCDDGIQSETKISLLIPSSIAWIDGILEQIESNDDLVVTRAGLWLDSLSHLAHRFSDIVLSLTMIHLNNRLSRDLPITNQYKLFLKQLCEPNPTKLSKSRKLDLKFSNHTEPGYHNMIGKLGIISKYENRDRADTVTNGHNIELCKVLK</sequence>
<evidence type="ECO:0000313" key="2">
    <source>
        <dbReference type="Proteomes" id="UP000663851"/>
    </source>
</evidence>
<protein>
    <submittedName>
        <fullName evidence="1">Uncharacterized protein</fullName>
    </submittedName>
</protein>
<dbReference type="AlphaFoldDB" id="A0A820BG33"/>
<dbReference type="Proteomes" id="UP000663851">
    <property type="component" value="Unassembled WGS sequence"/>
</dbReference>
<dbReference type="EMBL" id="CAJOBO010000379">
    <property type="protein sequence ID" value="CAF4206830.1"/>
    <property type="molecule type" value="Genomic_DNA"/>
</dbReference>
<accession>A0A820BG33</accession>
<organism evidence="1 2">
    <name type="scientific">Rotaria socialis</name>
    <dbReference type="NCBI Taxonomy" id="392032"/>
    <lineage>
        <taxon>Eukaryota</taxon>
        <taxon>Metazoa</taxon>
        <taxon>Spiralia</taxon>
        <taxon>Gnathifera</taxon>
        <taxon>Rotifera</taxon>
        <taxon>Eurotatoria</taxon>
        <taxon>Bdelloidea</taxon>
        <taxon>Philodinida</taxon>
        <taxon>Philodinidae</taxon>
        <taxon>Rotaria</taxon>
    </lineage>
</organism>
<proteinExistence type="predicted"/>
<reference evidence="1" key="1">
    <citation type="submission" date="2021-02" db="EMBL/GenBank/DDBJ databases">
        <authorList>
            <person name="Nowell W R."/>
        </authorList>
    </citation>
    <scope>NUCLEOTIDE SEQUENCE</scope>
</reference>
<evidence type="ECO:0000313" key="1">
    <source>
        <dbReference type="EMBL" id="CAF4206830.1"/>
    </source>
</evidence>